<dbReference type="GO" id="GO:0015977">
    <property type="term" value="P:carbon fixation"/>
    <property type="evidence" value="ECO:0007669"/>
    <property type="project" value="UniProtKB-ARBA"/>
</dbReference>
<organism evidence="6 7">
    <name type="scientific">Thauera linaloolentis (strain DSM 12138 / JCM 21573 / CCUG 41526 / CIP 105981 / IAM 15112 / NBRC 102519 / 47Lol)</name>
    <dbReference type="NCBI Taxonomy" id="1123367"/>
    <lineage>
        <taxon>Bacteria</taxon>
        <taxon>Pseudomonadati</taxon>
        <taxon>Pseudomonadota</taxon>
        <taxon>Betaproteobacteria</taxon>
        <taxon>Rhodocyclales</taxon>
        <taxon>Zoogloeaceae</taxon>
        <taxon>Thauera</taxon>
    </lineage>
</organism>
<dbReference type="FunFam" id="3.90.226.10:FF:000016">
    <property type="entry name" value="Propionyl-CoA carboxylase, beta subunit"/>
    <property type="match status" value="1"/>
</dbReference>
<sequence>MQDIIRQLEEKREKARLGGGQKRIDGQHAKGKLTARERIQLLLDDDSFEEWDMFKEHRCNEFGMDADHTPGDGVVTGYGTVNGRLVFVFSQDFTVFGGSLSETHAEKICKVMDHAMKVGAPVIGLNDSGGARIQEGVDSLGGYADVFQRNVLASGVVPQISLIMGPCAGGAVYSPSMTDFIFMVKDSSYMFVTGPEVVKTVTHEEVTAEELGGAVTHTSKSGVADLAFENDVEALMMTRRLVGFIPASNREKPPSVPAVDPADRLDHSLDTLVPSNPNQPYDMKELIVKMVDDGDFFELQPDYAKNIIIGFARMEGSPVGIVANQPLVLAGCLDIKSSIKAARFVRFCDAFNIPVVTLVDVPGFMPGTAQEYGGIIKHGAKLLYAYAECTVPKVTLITRKAYGGAYDVMSSKHLRGDVNFAWPSAEIAVMGPKGAVEIIFREEKNDPAKIAEREAEYKRRFANPFVAGARGFIDDVIMPHETRKRVCRSLAMLKDKELENPWRKHGNIPL</sequence>
<dbReference type="Pfam" id="PF01039">
    <property type="entry name" value="Carboxyl_trans"/>
    <property type="match status" value="1"/>
</dbReference>
<gene>
    <name evidence="6" type="ORF">C666_00710</name>
</gene>
<dbReference type="SUPFAM" id="SSF52096">
    <property type="entry name" value="ClpP/crotonase"/>
    <property type="match status" value="2"/>
</dbReference>
<dbReference type="GO" id="GO:0009317">
    <property type="term" value="C:acetyl-CoA carboxylase complex"/>
    <property type="evidence" value="ECO:0007669"/>
    <property type="project" value="UniProtKB-ARBA"/>
</dbReference>
<name>N6Z7X8_THAL4</name>
<dbReference type="PANTHER" id="PTHR43842">
    <property type="entry name" value="PROPIONYL-COA CARBOXYLASE BETA CHAIN"/>
    <property type="match status" value="1"/>
</dbReference>
<evidence type="ECO:0000313" key="7">
    <source>
        <dbReference type="Proteomes" id="UP000013232"/>
    </source>
</evidence>
<evidence type="ECO:0000259" key="5">
    <source>
        <dbReference type="PROSITE" id="PS50989"/>
    </source>
</evidence>
<dbReference type="InterPro" id="IPR034733">
    <property type="entry name" value="AcCoA_carboxyl_beta"/>
</dbReference>
<comment type="similarity">
    <text evidence="1">Belongs to the AccD/PCCB family.</text>
</comment>
<dbReference type="Proteomes" id="UP000013232">
    <property type="component" value="Unassembled WGS sequence"/>
</dbReference>
<protein>
    <recommendedName>
        <fullName evidence="2">Propionyl-CoA carboxylase beta chain</fullName>
    </recommendedName>
</protein>
<accession>N6Z7X8</accession>
<dbReference type="Gene3D" id="3.90.226.10">
    <property type="entry name" value="2-enoyl-CoA Hydratase, Chain A, domain 1"/>
    <property type="match status" value="2"/>
</dbReference>
<dbReference type="InterPro" id="IPR029045">
    <property type="entry name" value="ClpP/crotonase-like_dom_sf"/>
</dbReference>
<feature type="domain" description="CoA carboxyltransferase C-terminal" evidence="5">
    <location>
        <begin position="264"/>
        <end position="504"/>
    </location>
</feature>
<dbReference type="PROSITE" id="PS50989">
    <property type="entry name" value="COA_CT_CTER"/>
    <property type="match status" value="1"/>
</dbReference>
<dbReference type="GO" id="GO:0004658">
    <property type="term" value="F:propionyl-CoA carboxylase activity"/>
    <property type="evidence" value="ECO:0007669"/>
    <property type="project" value="UniProtKB-ARBA"/>
</dbReference>
<dbReference type="STRING" id="1123367.GCA_000621305_01713"/>
<dbReference type="InterPro" id="IPR051047">
    <property type="entry name" value="AccD/PCCB"/>
</dbReference>
<dbReference type="GO" id="GO:0003989">
    <property type="term" value="F:acetyl-CoA carboxylase activity"/>
    <property type="evidence" value="ECO:0007669"/>
    <property type="project" value="UniProtKB-ARBA"/>
</dbReference>
<comment type="caution">
    <text evidence="6">The sequence shown here is derived from an EMBL/GenBank/DDBJ whole genome shotgun (WGS) entry which is preliminary data.</text>
</comment>
<reference evidence="6 7" key="1">
    <citation type="submission" date="2012-09" db="EMBL/GenBank/DDBJ databases">
        <title>Draft Genome Sequences of 6 Strains from Genus Thauera.</title>
        <authorList>
            <person name="Liu B."/>
            <person name="Shapleigh J.P."/>
            <person name="Frostegard A.H."/>
        </authorList>
    </citation>
    <scope>NUCLEOTIDE SEQUENCE [LARGE SCALE GENOMIC DNA]</scope>
    <source>
        <strain evidence="7">47Lol / DSM 12138</strain>
    </source>
</reference>
<keyword evidence="6" id="KW-0808">Transferase</keyword>
<dbReference type="PROSITE" id="PS50980">
    <property type="entry name" value="COA_CT_NTER"/>
    <property type="match status" value="1"/>
</dbReference>
<dbReference type="eggNOG" id="COG4799">
    <property type="taxonomic scope" value="Bacteria"/>
</dbReference>
<dbReference type="PANTHER" id="PTHR43842:SF2">
    <property type="entry name" value="PROPIONYL-COA CARBOXYLASE BETA CHAIN, MITOCHONDRIAL"/>
    <property type="match status" value="1"/>
</dbReference>
<feature type="domain" description="CoA carboxyltransferase N-terminal" evidence="4">
    <location>
        <begin position="1"/>
        <end position="257"/>
    </location>
</feature>
<dbReference type="FunFam" id="3.90.226.10:FF:000017">
    <property type="entry name" value="Propionyl-CoA carboxylase subunit beta 5"/>
    <property type="match status" value="1"/>
</dbReference>
<dbReference type="EMBL" id="AMXE01000001">
    <property type="protein sequence ID" value="ENO90702.1"/>
    <property type="molecule type" value="Genomic_DNA"/>
</dbReference>
<dbReference type="GO" id="GO:0016740">
    <property type="term" value="F:transferase activity"/>
    <property type="evidence" value="ECO:0007669"/>
    <property type="project" value="UniProtKB-KW"/>
</dbReference>
<evidence type="ECO:0000256" key="3">
    <source>
        <dbReference type="SAM" id="MobiDB-lite"/>
    </source>
</evidence>
<evidence type="ECO:0000313" key="6">
    <source>
        <dbReference type="EMBL" id="ENO90702.1"/>
    </source>
</evidence>
<evidence type="ECO:0000259" key="4">
    <source>
        <dbReference type="PROSITE" id="PS50980"/>
    </source>
</evidence>
<evidence type="ECO:0000256" key="2">
    <source>
        <dbReference type="ARBA" id="ARBA00074538"/>
    </source>
</evidence>
<proteinExistence type="inferred from homology"/>
<keyword evidence="7" id="KW-1185">Reference proteome</keyword>
<evidence type="ECO:0000256" key="1">
    <source>
        <dbReference type="ARBA" id="ARBA00006102"/>
    </source>
</evidence>
<dbReference type="AlphaFoldDB" id="N6Z7X8"/>
<dbReference type="InterPro" id="IPR011763">
    <property type="entry name" value="COA_CT_C"/>
</dbReference>
<dbReference type="RefSeq" id="WP_004332473.1">
    <property type="nucleotide sequence ID" value="NZ_AMXE01000001.1"/>
</dbReference>
<feature type="region of interest" description="Disordered" evidence="3">
    <location>
        <begin position="12"/>
        <end position="31"/>
    </location>
</feature>
<dbReference type="OrthoDB" id="9803706at2"/>
<dbReference type="InterPro" id="IPR011762">
    <property type="entry name" value="COA_CT_N"/>
</dbReference>